<keyword evidence="1 3" id="KW-0732">Signal</keyword>
<dbReference type="OrthoDB" id="6529964at2"/>
<dbReference type="GO" id="GO:0019808">
    <property type="term" value="F:polyamine binding"/>
    <property type="evidence" value="ECO:0007669"/>
    <property type="project" value="InterPro"/>
</dbReference>
<evidence type="ECO:0000256" key="3">
    <source>
        <dbReference type="SAM" id="SignalP"/>
    </source>
</evidence>
<dbReference type="GO" id="GO:0030976">
    <property type="term" value="F:thiamine pyrophosphate binding"/>
    <property type="evidence" value="ECO:0007669"/>
    <property type="project" value="TreeGrafter"/>
</dbReference>
<dbReference type="GO" id="GO:0030288">
    <property type="term" value="C:outer membrane-bounded periplasmic space"/>
    <property type="evidence" value="ECO:0007669"/>
    <property type="project" value="TreeGrafter"/>
</dbReference>
<evidence type="ECO:0000256" key="1">
    <source>
        <dbReference type="ARBA" id="ARBA00022729"/>
    </source>
</evidence>
<dbReference type="PRINTS" id="PR00909">
    <property type="entry name" value="SPERMDNBNDNG"/>
</dbReference>
<evidence type="ECO:0000256" key="2">
    <source>
        <dbReference type="ARBA" id="ARBA00022764"/>
    </source>
</evidence>
<dbReference type="GO" id="GO:0015846">
    <property type="term" value="P:polyamine transport"/>
    <property type="evidence" value="ECO:0007669"/>
    <property type="project" value="InterPro"/>
</dbReference>
<dbReference type="InterPro" id="IPR001188">
    <property type="entry name" value="Sperm_putr-bd"/>
</dbReference>
<dbReference type="RefSeq" id="WP_060846279.1">
    <property type="nucleotide sequence ID" value="NZ_AP014704.1"/>
</dbReference>
<protein>
    <submittedName>
        <fullName evidence="4">Polyamine ABC transporter substrate-binding protein</fullName>
    </submittedName>
</protein>
<dbReference type="Proteomes" id="UP000061432">
    <property type="component" value="Chromosome"/>
</dbReference>
<dbReference type="AlphaFoldDB" id="A0A0C6EXJ3"/>
<feature type="chain" id="PRO_5002188918" evidence="3">
    <location>
        <begin position="25"/>
        <end position="349"/>
    </location>
</feature>
<sequence length="349" mass="37382">MSPVTRILSGAALLLGLLARPAAAETVNLMSFPVLFQERYTKAVIAPFEKANPGIKVSYFGLPSSAQMLGTLRAQKAAPQIDVVIMDLAVSKAGTDEGLLAKLDEAEIPNMKDLVPEARRPELAGVGVTFDNLVLLTNTDLVKERPDSWYALRDKAYAGRVAIPAMPDIVGLALTVILDKAEGGQDPLKTVDKGIAALGTIAPNVQTWDPRPEVYAPIVSGQAAIGAGWNARAQLNHDISGGKLAAVLPKEGSVFQANTINLTANSPNAAAAKKFIDYALSAEAQKAFTEAMFYVPSNAKARAAVSPEAIDRTALKHTERMIPLDWIAMAGRRDAILEQWRRRVIPLSR</sequence>
<feature type="signal peptide" evidence="3">
    <location>
        <begin position="1"/>
        <end position="24"/>
    </location>
</feature>
<dbReference type="STRING" id="270351.Maq22A_c07605"/>
<organism evidence="4 5">
    <name type="scientific">Methylobacterium aquaticum</name>
    <dbReference type="NCBI Taxonomy" id="270351"/>
    <lineage>
        <taxon>Bacteria</taxon>
        <taxon>Pseudomonadati</taxon>
        <taxon>Pseudomonadota</taxon>
        <taxon>Alphaproteobacteria</taxon>
        <taxon>Hyphomicrobiales</taxon>
        <taxon>Methylobacteriaceae</taxon>
        <taxon>Methylobacterium</taxon>
    </lineage>
</organism>
<reference evidence="4 5" key="1">
    <citation type="journal article" date="2015" name="Genome Announc.">
        <title>Complete Genome Sequence of Methylobacterium aquaticum Strain 22A, Isolated from Racomitrium japonicum Moss.</title>
        <authorList>
            <person name="Tani A."/>
            <person name="Ogura Y."/>
            <person name="Hayashi T."/>
            <person name="Kimbara K."/>
        </authorList>
    </citation>
    <scope>NUCLEOTIDE SEQUENCE [LARGE SCALE GENOMIC DNA]</scope>
    <source>
        <strain evidence="4 5">MA-22A</strain>
    </source>
</reference>
<accession>A0A0C6EXJ3</accession>
<dbReference type="GO" id="GO:0015888">
    <property type="term" value="P:thiamine transport"/>
    <property type="evidence" value="ECO:0007669"/>
    <property type="project" value="TreeGrafter"/>
</dbReference>
<proteinExistence type="predicted"/>
<dbReference type="GO" id="GO:0030975">
    <property type="term" value="F:thiamine binding"/>
    <property type="evidence" value="ECO:0007669"/>
    <property type="project" value="TreeGrafter"/>
</dbReference>
<evidence type="ECO:0000313" key="5">
    <source>
        <dbReference type="Proteomes" id="UP000061432"/>
    </source>
</evidence>
<dbReference type="CDD" id="cd13589">
    <property type="entry name" value="PBP2_polyamine_RpCGA009"/>
    <property type="match status" value="1"/>
</dbReference>
<dbReference type="EMBL" id="AP014704">
    <property type="protein sequence ID" value="BAQ44846.1"/>
    <property type="molecule type" value="Genomic_DNA"/>
</dbReference>
<dbReference type="PANTHER" id="PTHR30006">
    <property type="entry name" value="THIAMINE-BINDING PERIPLASMIC PROTEIN-RELATED"/>
    <property type="match status" value="1"/>
</dbReference>
<name>A0A0C6EXJ3_9HYPH</name>
<keyword evidence="2" id="KW-0574">Periplasm</keyword>
<dbReference type="Gene3D" id="3.40.190.10">
    <property type="entry name" value="Periplasmic binding protein-like II"/>
    <property type="match status" value="2"/>
</dbReference>
<evidence type="ECO:0000313" key="4">
    <source>
        <dbReference type="EMBL" id="BAQ44846.1"/>
    </source>
</evidence>
<dbReference type="PATRIC" id="fig|270351.10.peg.1449"/>
<dbReference type="KEGG" id="maqu:Maq22A_c07605"/>
<dbReference type="InterPro" id="IPR006059">
    <property type="entry name" value="SBP"/>
</dbReference>
<gene>
    <name evidence="4" type="primary">potD</name>
    <name evidence="4" type="ORF">Maq22A_c07605</name>
</gene>
<dbReference type="PANTHER" id="PTHR30006:SF2">
    <property type="entry name" value="ABC TRANSPORTER SUBSTRATE-BINDING PROTEIN"/>
    <property type="match status" value="1"/>
</dbReference>
<dbReference type="Pfam" id="PF13416">
    <property type="entry name" value="SBP_bac_8"/>
    <property type="match status" value="1"/>
</dbReference>
<reference evidence="5" key="2">
    <citation type="submission" date="2015-01" db="EMBL/GenBank/DDBJ databases">
        <title>Complete genome sequence of Methylobacterium aquaticum strain 22A.</title>
        <authorList>
            <person name="Tani A."/>
            <person name="Ogura Y."/>
            <person name="Hayashi T."/>
        </authorList>
    </citation>
    <scope>NUCLEOTIDE SEQUENCE [LARGE SCALE GENOMIC DNA]</scope>
    <source>
        <strain evidence="5">MA-22A</strain>
    </source>
</reference>
<dbReference type="SUPFAM" id="SSF53850">
    <property type="entry name" value="Periplasmic binding protein-like II"/>
    <property type="match status" value="1"/>
</dbReference>